<protein>
    <submittedName>
        <fullName evidence="1">Uncharacterized protein</fullName>
    </submittedName>
</protein>
<accession>A0A438MC29</accession>
<evidence type="ECO:0000313" key="2">
    <source>
        <dbReference type="Proteomes" id="UP000284824"/>
    </source>
</evidence>
<comment type="caution">
    <text evidence="1">The sequence shown here is derived from an EMBL/GenBank/DDBJ whole genome shotgun (WGS) entry which is preliminary data.</text>
</comment>
<dbReference type="Proteomes" id="UP000284824">
    <property type="component" value="Unassembled WGS sequence"/>
</dbReference>
<proteinExistence type="predicted"/>
<name>A0A438MC29_9ACTN</name>
<dbReference type="AlphaFoldDB" id="A0A438MC29"/>
<dbReference type="EMBL" id="SAUN01000001">
    <property type="protein sequence ID" value="RVX43266.1"/>
    <property type="molecule type" value="Genomic_DNA"/>
</dbReference>
<evidence type="ECO:0000313" key="1">
    <source>
        <dbReference type="EMBL" id="RVX43266.1"/>
    </source>
</evidence>
<gene>
    <name evidence="1" type="ORF">EDD27_5941</name>
</gene>
<organism evidence="1 2">
    <name type="scientific">Nonomuraea polychroma</name>
    <dbReference type="NCBI Taxonomy" id="46176"/>
    <lineage>
        <taxon>Bacteria</taxon>
        <taxon>Bacillati</taxon>
        <taxon>Actinomycetota</taxon>
        <taxon>Actinomycetes</taxon>
        <taxon>Streptosporangiales</taxon>
        <taxon>Streptosporangiaceae</taxon>
        <taxon>Nonomuraea</taxon>
    </lineage>
</organism>
<keyword evidence="2" id="KW-1185">Reference proteome</keyword>
<reference evidence="1 2" key="1">
    <citation type="submission" date="2019-01" db="EMBL/GenBank/DDBJ databases">
        <title>Sequencing the genomes of 1000 actinobacteria strains.</title>
        <authorList>
            <person name="Klenk H.-P."/>
        </authorList>
    </citation>
    <scope>NUCLEOTIDE SEQUENCE [LARGE SCALE GENOMIC DNA]</scope>
    <source>
        <strain evidence="1 2">DSM 43925</strain>
    </source>
</reference>
<sequence length="41" mass="4545">MNGPRRSLRRLLTSGFAWFDLIDSLASLTFNALKGQSDGEC</sequence>